<name>A0ABT5T9H8_9RHOB</name>
<evidence type="ECO:0000313" key="3">
    <source>
        <dbReference type="Proteomes" id="UP001431784"/>
    </source>
</evidence>
<dbReference type="EMBL" id="JAQZSM010000009">
    <property type="protein sequence ID" value="MDD7971774.1"/>
    <property type="molecule type" value="Genomic_DNA"/>
</dbReference>
<dbReference type="Pfam" id="PF07486">
    <property type="entry name" value="Hydrolase_2"/>
    <property type="match status" value="1"/>
</dbReference>
<keyword evidence="2" id="KW-0378">Hydrolase</keyword>
<keyword evidence="3" id="KW-1185">Reference proteome</keyword>
<evidence type="ECO:0000313" key="2">
    <source>
        <dbReference type="EMBL" id="MDD7971774.1"/>
    </source>
</evidence>
<comment type="caution">
    <text evidence="2">The sequence shown here is derived from an EMBL/GenBank/DDBJ whole genome shotgun (WGS) entry which is preliminary data.</text>
</comment>
<dbReference type="InterPro" id="IPR011105">
    <property type="entry name" value="Cell_wall_hydrolase_SleB"/>
</dbReference>
<organism evidence="2 3">
    <name type="scientific">Roseinatronobacter alkalisoli</name>
    <dbReference type="NCBI Taxonomy" id="3028235"/>
    <lineage>
        <taxon>Bacteria</taxon>
        <taxon>Pseudomonadati</taxon>
        <taxon>Pseudomonadota</taxon>
        <taxon>Alphaproteobacteria</taxon>
        <taxon>Rhodobacterales</taxon>
        <taxon>Paracoccaceae</taxon>
        <taxon>Roseinatronobacter</taxon>
    </lineage>
</organism>
<dbReference type="Gene3D" id="1.10.10.2520">
    <property type="entry name" value="Cell wall hydrolase SleB, domain 1"/>
    <property type="match status" value="1"/>
</dbReference>
<accession>A0ABT5T9H8</accession>
<reference evidence="2" key="1">
    <citation type="submission" date="2023-02" db="EMBL/GenBank/DDBJ databases">
        <title>Description of Roseinatronobacter alkalisoli sp. nov., an alkaliphilic bacerium isolated from soda soil.</title>
        <authorList>
            <person name="Wei W."/>
        </authorList>
    </citation>
    <scope>NUCLEOTIDE SEQUENCE</scope>
    <source>
        <strain evidence="2">HJB301</strain>
    </source>
</reference>
<dbReference type="RefSeq" id="WP_274352451.1">
    <property type="nucleotide sequence ID" value="NZ_JAQZSM010000009.1"/>
</dbReference>
<proteinExistence type="predicted"/>
<sequence length="324" mass="34597">MKRRTGRGRKALAVSAIWGMSLLVALPSMGSRVENATLNGDMRAKLVMAALQGSNPAMRNDISLHTDRLGDVSVPADPRPVAVPGEGVTIDSFGLNRTGVYARNVDLAALTAMTDRSHGTADAPPQSPPVLATQMVAAVDAHLSTSGVVAAPVALGGSFAPHVSLRPVARPAALERRVVQYSASWLRRQQIGELDEQAQCLATAIYHEARGETLRGQFAVAEVILNRAQSRKFPNSICGVVYQGAVAGRIGGCQFSFACDGRSENMPNRRAADLARRIAYVMSQGAHRGLTGGAHYFHTTAVNPSWSDRFTQTTRIGAHLFYRG</sequence>
<gene>
    <name evidence="2" type="ORF">PUT78_11740</name>
</gene>
<dbReference type="InterPro" id="IPR042047">
    <property type="entry name" value="SleB_dom1"/>
</dbReference>
<evidence type="ECO:0000259" key="1">
    <source>
        <dbReference type="Pfam" id="PF07486"/>
    </source>
</evidence>
<feature type="domain" description="Cell wall hydrolase SleB" evidence="1">
    <location>
        <begin position="211"/>
        <end position="322"/>
    </location>
</feature>
<protein>
    <submittedName>
        <fullName evidence="2">Cell wall hydrolase</fullName>
    </submittedName>
</protein>
<dbReference type="Proteomes" id="UP001431784">
    <property type="component" value="Unassembled WGS sequence"/>
</dbReference>
<dbReference type="GO" id="GO:0016787">
    <property type="term" value="F:hydrolase activity"/>
    <property type="evidence" value="ECO:0007669"/>
    <property type="project" value="UniProtKB-KW"/>
</dbReference>